<dbReference type="Pfam" id="PF01339">
    <property type="entry name" value="CheB_methylest"/>
    <property type="match status" value="1"/>
</dbReference>
<comment type="catalytic activity">
    <reaction evidence="1">
        <text>ATP + protein L-histidine = ADP + protein N-phospho-L-histidine.</text>
        <dbReference type="EC" id="2.7.13.3"/>
    </reaction>
</comment>
<evidence type="ECO:0000256" key="5">
    <source>
        <dbReference type="ARBA" id="ARBA00022691"/>
    </source>
</evidence>
<evidence type="ECO:0000259" key="9">
    <source>
        <dbReference type="PROSITE" id="PS50113"/>
    </source>
</evidence>
<dbReference type="InterPro" id="IPR035909">
    <property type="entry name" value="CheB_C"/>
</dbReference>
<feature type="active site" evidence="6">
    <location>
        <position position="137"/>
    </location>
</feature>
<evidence type="ECO:0000256" key="2">
    <source>
        <dbReference type="ARBA" id="ARBA00001541"/>
    </source>
</evidence>
<keyword evidence="4" id="KW-0808">Transferase</keyword>
<evidence type="ECO:0000256" key="6">
    <source>
        <dbReference type="PROSITE-ProRule" id="PRU00050"/>
    </source>
</evidence>
<accession>A0A2T0WHW6</accession>
<dbReference type="PRINTS" id="PR00996">
    <property type="entry name" value="CHERMTFRASE"/>
</dbReference>
<dbReference type="SUPFAM" id="SSF53335">
    <property type="entry name" value="S-adenosyl-L-methionine-dependent methyltransferases"/>
    <property type="match status" value="1"/>
</dbReference>
<evidence type="ECO:0000256" key="1">
    <source>
        <dbReference type="ARBA" id="ARBA00000085"/>
    </source>
</evidence>
<feature type="domain" description="CheR-type methyltransferase" evidence="11">
    <location>
        <begin position="201"/>
        <end position="473"/>
    </location>
</feature>
<feature type="active site" evidence="6">
    <location>
        <position position="20"/>
    </location>
</feature>
<organism evidence="12 13">
    <name type="scientific">Mongoliibacter ruber</name>
    <dbReference type="NCBI Taxonomy" id="1750599"/>
    <lineage>
        <taxon>Bacteria</taxon>
        <taxon>Pseudomonadati</taxon>
        <taxon>Bacteroidota</taxon>
        <taxon>Cytophagia</taxon>
        <taxon>Cytophagales</taxon>
        <taxon>Cyclobacteriaceae</taxon>
        <taxon>Mongoliibacter</taxon>
    </lineage>
</organism>
<comment type="catalytic activity">
    <reaction evidence="2">
        <text>L-glutamyl-[protein] + S-adenosyl-L-methionine = [protein]-L-glutamate 5-O-methyl ester + S-adenosyl-L-homocysteine</text>
        <dbReference type="Rhea" id="RHEA:24452"/>
        <dbReference type="Rhea" id="RHEA-COMP:10208"/>
        <dbReference type="Rhea" id="RHEA-COMP:10311"/>
        <dbReference type="ChEBI" id="CHEBI:29973"/>
        <dbReference type="ChEBI" id="CHEBI:57856"/>
        <dbReference type="ChEBI" id="CHEBI:59789"/>
        <dbReference type="ChEBI" id="CHEBI:82795"/>
        <dbReference type="EC" id="2.1.1.80"/>
    </reaction>
</comment>
<dbReference type="CDD" id="cd00082">
    <property type="entry name" value="HisKA"/>
    <property type="match status" value="1"/>
</dbReference>
<evidence type="ECO:0000259" key="10">
    <source>
        <dbReference type="PROSITE" id="PS50122"/>
    </source>
</evidence>
<dbReference type="GO" id="GO:0005737">
    <property type="term" value="C:cytoplasm"/>
    <property type="evidence" value="ECO:0007669"/>
    <property type="project" value="InterPro"/>
</dbReference>
<evidence type="ECO:0000256" key="7">
    <source>
        <dbReference type="SAM" id="Coils"/>
    </source>
</evidence>
<dbReference type="Gene3D" id="1.10.155.10">
    <property type="entry name" value="Chemotaxis receptor methyltransferase CheR, N-terminal domain"/>
    <property type="match status" value="1"/>
</dbReference>
<dbReference type="SMART" id="SM00138">
    <property type="entry name" value="MeTrc"/>
    <property type="match status" value="1"/>
</dbReference>
<dbReference type="Proteomes" id="UP000238157">
    <property type="component" value="Unassembled WGS sequence"/>
</dbReference>
<dbReference type="PANTHER" id="PTHR24422">
    <property type="entry name" value="CHEMOTAXIS PROTEIN METHYLTRANSFERASE"/>
    <property type="match status" value="1"/>
</dbReference>
<dbReference type="InterPro" id="IPR029063">
    <property type="entry name" value="SAM-dependent_MTases_sf"/>
</dbReference>
<keyword evidence="6" id="KW-0145">Chemotaxis</keyword>
<dbReference type="Gene3D" id="3.40.50.150">
    <property type="entry name" value="Vaccinia Virus protein VP39"/>
    <property type="match status" value="1"/>
</dbReference>
<dbReference type="RefSeq" id="WP_106134632.1">
    <property type="nucleotide sequence ID" value="NZ_PVTR01000009.1"/>
</dbReference>
<feature type="domain" description="CheB-type methylesterase" evidence="10">
    <location>
        <begin position="14"/>
        <end position="195"/>
    </location>
</feature>
<dbReference type="CDD" id="cd00075">
    <property type="entry name" value="HATPase"/>
    <property type="match status" value="1"/>
</dbReference>
<dbReference type="GO" id="GO:0032259">
    <property type="term" value="P:methylation"/>
    <property type="evidence" value="ECO:0007669"/>
    <property type="project" value="UniProtKB-KW"/>
</dbReference>
<dbReference type="SMART" id="SM00387">
    <property type="entry name" value="HATPase_c"/>
    <property type="match status" value="1"/>
</dbReference>
<dbReference type="Pfam" id="PF13596">
    <property type="entry name" value="PAS_10"/>
    <property type="match status" value="1"/>
</dbReference>
<dbReference type="InterPro" id="IPR050903">
    <property type="entry name" value="Bact_Chemotaxis_MeTrfase"/>
</dbReference>
<dbReference type="PANTHER" id="PTHR24422:SF27">
    <property type="entry name" value="PROTEIN-GLUTAMATE O-METHYLTRANSFERASE"/>
    <property type="match status" value="1"/>
</dbReference>
<dbReference type="PROSITE" id="PS50122">
    <property type="entry name" value="CHEB"/>
    <property type="match status" value="1"/>
</dbReference>
<feature type="domain" description="Histidine kinase" evidence="8">
    <location>
        <begin position="852"/>
        <end position="1064"/>
    </location>
</feature>
<dbReference type="GO" id="GO:0000156">
    <property type="term" value="F:phosphorelay response regulator activity"/>
    <property type="evidence" value="ECO:0007669"/>
    <property type="project" value="InterPro"/>
</dbReference>
<keyword evidence="13" id="KW-1185">Reference proteome</keyword>
<dbReference type="GO" id="GO:0008984">
    <property type="term" value="F:protein-glutamate methylesterase activity"/>
    <property type="evidence" value="ECO:0007669"/>
    <property type="project" value="InterPro"/>
</dbReference>
<evidence type="ECO:0000259" key="8">
    <source>
        <dbReference type="PROSITE" id="PS50109"/>
    </source>
</evidence>
<dbReference type="InterPro" id="IPR000780">
    <property type="entry name" value="CheR_MeTrfase"/>
</dbReference>
<dbReference type="Pfam" id="PF01739">
    <property type="entry name" value="CheR"/>
    <property type="match status" value="1"/>
</dbReference>
<proteinExistence type="predicted"/>
<dbReference type="Gene3D" id="3.30.450.20">
    <property type="entry name" value="PAS domain"/>
    <property type="match status" value="1"/>
</dbReference>
<dbReference type="GO" id="GO:0006935">
    <property type="term" value="P:chemotaxis"/>
    <property type="evidence" value="ECO:0007669"/>
    <property type="project" value="UniProtKB-UniRule"/>
</dbReference>
<dbReference type="InterPro" id="IPR005467">
    <property type="entry name" value="His_kinase_dom"/>
</dbReference>
<dbReference type="InterPro" id="IPR036097">
    <property type="entry name" value="HisK_dim/P_sf"/>
</dbReference>
<dbReference type="SUPFAM" id="SSF47384">
    <property type="entry name" value="Homodimeric domain of signal transducing histidine kinase"/>
    <property type="match status" value="1"/>
</dbReference>
<dbReference type="EMBL" id="PVTR01000009">
    <property type="protein sequence ID" value="PRY86299.1"/>
    <property type="molecule type" value="Genomic_DNA"/>
</dbReference>
<feature type="active site" evidence="6">
    <location>
        <position position="46"/>
    </location>
</feature>
<dbReference type="AlphaFoldDB" id="A0A2T0WHW6"/>
<dbReference type="InterPro" id="IPR003594">
    <property type="entry name" value="HATPase_dom"/>
</dbReference>
<dbReference type="Pfam" id="PF03705">
    <property type="entry name" value="CheR_N"/>
    <property type="match status" value="1"/>
</dbReference>
<dbReference type="Pfam" id="PF00512">
    <property type="entry name" value="HisKA"/>
    <property type="match status" value="1"/>
</dbReference>
<gene>
    <name evidence="12" type="ORF">CLW00_109146</name>
</gene>
<dbReference type="GO" id="GO:0008983">
    <property type="term" value="F:protein-glutamate O-methyltransferase activity"/>
    <property type="evidence" value="ECO:0007669"/>
    <property type="project" value="UniProtKB-EC"/>
</dbReference>
<feature type="coiled-coil region" evidence="7">
    <location>
        <begin position="647"/>
        <end position="727"/>
    </location>
</feature>
<dbReference type="Gene3D" id="3.30.565.10">
    <property type="entry name" value="Histidine kinase-like ATPase, C-terminal domain"/>
    <property type="match status" value="1"/>
</dbReference>
<protein>
    <submittedName>
        <fullName evidence="12">Two-component system CheB/CheR fusion protein</fullName>
    </submittedName>
</protein>
<dbReference type="PROSITE" id="PS50123">
    <property type="entry name" value="CHER"/>
    <property type="match status" value="1"/>
</dbReference>
<dbReference type="SUPFAM" id="SSF47757">
    <property type="entry name" value="Chemotaxis receptor methyltransferase CheR, N-terminal domain"/>
    <property type="match status" value="1"/>
</dbReference>
<name>A0A2T0WHW6_9BACT</name>
<dbReference type="CDD" id="cd16434">
    <property type="entry name" value="CheB-CheR_fusion"/>
    <property type="match status" value="1"/>
</dbReference>
<keyword evidence="7" id="KW-0175">Coiled coil</keyword>
<keyword evidence="3" id="KW-0489">Methyltransferase</keyword>
<reference evidence="12 13" key="1">
    <citation type="submission" date="2018-03" db="EMBL/GenBank/DDBJ databases">
        <title>Genomic Encyclopedia of Archaeal and Bacterial Type Strains, Phase II (KMG-II): from individual species to whole genera.</title>
        <authorList>
            <person name="Goeker M."/>
        </authorList>
    </citation>
    <scope>NUCLEOTIDE SEQUENCE [LARGE SCALE GENOMIC DNA]</scope>
    <source>
        <strain evidence="12 13">DSM 27929</strain>
    </source>
</reference>
<dbReference type="SUPFAM" id="SSF52738">
    <property type="entry name" value="Methylesterase CheB, C-terminal domain"/>
    <property type="match status" value="1"/>
</dbReference>
<dbReference type="Gene3D" id="3.40.50.180">
    <property type="entry name" value="Methylesterase CheB, C-terminal domain"/>
    <property type="match status" value="1"/>
</dbReference>
<evidence type="ECO:0000313" key="12">
    <source>
        <dbReference type="EMBL" id="PRY86299.1"/>
    </source>
</evidence>
<dbReference type="GO" id="GO:0000155">
    <property type="term" value="F:phosphorelay sensor kinase activity"/>
    <property type="evidence" value="ECO:0007669"/>
    <property type="project" value="InterPro"/>
</dbReference>
<dbReference type="PROSITE" id="PS50109">
    <property type="entry name" value="HIS_KIN"/>
    <property type="match status" value="1"/>
</dbReference>
<dbReference type="InterPro" id="IPR036890">
    <property type="entry name" value="HATPase_C_sf"/>
</dbReference>
<dbReference type="SMART" id="SM00388">
    <property type="entry name" value="HisKA"/>
    <property type="match status" value="1"/>
</dbReference>
<dbReference type="InterPro" id="IPR036804">
    <property type="entry name" value="CheR_N_sf"/>
</dbReference>
<evidence type="ECO:0000256" key="3">
    <source>
        <dbReference type="ARBA" id="ARBA00022603"/>
    </source>
</evidence>
<dbReference type="OrthoDB" id="9816309at2"/>
<dbReference type="InterPro" id="IPR000700">
    <property type="entry name" value="PAS-assoc_C"/>
</dbReference>
<dbReference type="InterPro" id="IPR022642">
    <property type="entry name" value="CheR_C"/>
</dbReference>
<sequence length="1066" mass="120733">MLTDTDNLQHDLFIIAIGASAGGMEAIHLLFDHTPEDGVAYVIIQHLSPDHKSFMAELLASHSKMKISIAENQMLVKPNCVYLMPRGKNMTIKNRRLLLTDSRALQANTAIDIFFDSLANDLGEKSIAIILSGTGTDGTKGIASIKSNNGYVIVQDPESAKFNGMPISAIESGNVDTIRPPELIPEEIITYLRQKSLEINFNNQITEVDEDELVNIHNLIQEHTQFDFSDYKRPTIIRKIVKRMSKNNITLLKDYTEFLKANPSETNNLANDFLISVTRFFRDKEAFEVIKDTVLKDIIDSKLQVDTLKIWVVGCATGEEAYSIAILILEVLTELKKNLEVKIFASDIDKSAILHASKGVYSNKITNDISQERLDNFFIRQGNKYRVRDNVRKMIIFAQHDIIKQPPYGKIDMISCRNLLIYLNPILQRKIMASLHFCLNLGGYLFLGPSESLGELKKSFEERDKKWKVYKSSEVAHNLRNTTYSTPGLGKQMVNPKGNAATQKSKANNNLSEFTNQTLLEESGYEAGIWVDANFEIIQTSGNYEKFLLPKIFNFNLLEMLQEEVAMATSTTLKKAVSNKRKATINEVKFKKNEAIHSINLLVRPFLSEDHTSQNIFLVLFSEKKIKNINSNDTEIFEIDEHSARYLENLRLELAETKDKLRDAFEALEISKENISSYNEELISGNEELQSTNEELQSVNEELQTVNNEHQLKIRELAELNDDLNNYFKSTINAQLYVDRNLILRKYTPSAILQINLKESDLGRPISDISTNIRFSTLMNDIGSVISNAETIKKEVQTQDGKWYQMMCVPYIKQRGNENAGAIITFNDITELKKVQNKLSRINEDHNTFIYSVSHDLKSPLNNLQSLISILKNSLRNSSEEEHEIMDMAILSTANLGHIINELSDIVKIESEIEEVEKINFENMLNEIRFSMKDKLEASGTKINLDIEVPEIPFSRKNMRSIISNILSNAVKYCSPDRAPQIKISTVLSDDCIILSVQDNGLGIPENKKQEIFAKFKRAHDHVEGSGVGLYLVKKIITLAGGSIEVESELGKGSTFKVYFNCTDGL</sequence>
<dbReference type="InterPro" id="IPR000673">
    <property type="entry name" value="Sig_transdc_resp-reg_Me-estase"/>
</dbReference>
<evidence type="ECO:0000313" key="13">
    <source>
        <dbReference type="Proteomes" id="UP000238157"/>
    </source>
</evidence>
<evidence type="ECO:0000259" key="11">
    <source>
        <dbReference type="PROSITE" id="PS50123"/>
    </source>
</evidence>
<keyword evidence="6" id="KW-0378">Hydrolase</keyword>
<dbReference type="InterPro" id="IPR022641">
    <property type="entry name" value="CheR_N"/>
</dbReference>
<dbReference type="Pfam" id="PF02518">
    <property type="entry name" value="HATPase_c"/>
    <property type="match status" value="1"/>
</dbReference>
<dbReference type="InterPro" id="IPR003661">
    <property type="entry name" value="HisK_dim/P_dom"/>
</dbReference>
<feature type="domain" description="PAC" evidence="9">
    <location>
        <begin position="790"/>
        <end position="841"/>
    </location>
</feature>
<comment type="caution">
    <text evidence="12">The sequence shown here is derived from an EMBL/GenBank/DDBJ whole genome shotgun (WGS) entry which is preliminary data.</text>
</comment>
<keyword evidence="5" id="KW-0949">S-adenosyl-L-methionine</keyword>
<evidence type="ECO:0000256" key="4">
    <source>
        <dbReference type="ARBA" id="ARBA00022679"/>
    </source>
</evidence>
<dbReference type="SUPFAM" id="SSF55874">
    <property type="entry name" value="ATPase domain of HSP90 chaperone/DNA topoisomerase II/histidine kinase"/>
    <property type="match status" value="1"/>
</dbReference>
<dbReference type="PROSITE" id="PS50113">
    <property type="entry name" value="PAC"/>
    <property type="match status" value="1"/>
</dbReference>
<dbReference type="Gene3D" id="1.10.287.130">
    <property type="match status" value="1"/>
</dbReference>